<dbReference type="AlphaFoldDB" id="A0A2R5GN97"/>
<keyword evidence="1" id="KW-0862">Zinc</keyword>
<dbReference type="GO" id="GO:0003676">
    <property type="term" value="F:nucleic acid binding"/>
    <property type="evidence" value="ECO:0007669"/>
    <property type="project" value="InterPro"/>
</dbReference>
<evidence type="ECO:0000313" key="5">
    <source>
        <dbReference type="Proteomes" id="UP000241890"/>
    </source>
</evidence>
<evidence type="ECO:0000313" key="4">
    <source>
        <dbReference type="EMBL" id="GBG32382.1"/>
    </source>
</evidence>
<evidence type="ECO:0000259" key="3">
    <source>
        <dbReference type="PROSITE" id="PS50158"/>
    </source>
</evidence>
<dbReference type="Proteomes" id="UP000241890">
    <property type="component" value="Unassembled WGS sequence"/>
</dbReference>
<evidence type="ECO:0000256" key="1">
    <source>
        <dbReference type="PROSITE-ProRule" id="PRU00047"/>
    </source>
</evidence>
<dbReference type="EMBL" id="BEYU01000121">
    <property type="protein sequence ID" value="GBG32382.1"/>
    <property type="molecule type" value="Genomic_DNA"/>
</dbReference>
<dbReference type="SUPFAM" id="SSF53335">
    <property type="entry name" value="S-adenosyl-L-methionine-dependent methyltransferases"/>
    <property type="match status" value="1"/>
</dbReference>
<gene>
    <name evidence="4" type="ORF">FCC1311_086072</name>
</gene>
<keyword evidence="1" id="KW-0479">Metal-binding</keyword>
<keyword evidence="5" id="KW-1185">Reference proteome</keyword>
<dbReference type="OrthoDB" id="542683at2759"/>
<reference evidence="4 5" key="1">
    <citation type="submission" date="2017-12" db="EMBL/GenBank/DDBJ databases">
        <title>Sequencing, de novo assembly and annotation of complete genome of a new Thraustochytrid species, strain FCC1311.</title>
        <authorList>
            <person name="Sedici K."/>
            <person name="Godart F."/>
            <person name="Aiese Cigliano R."/>
            <person name="Sanseverino W."/>
            <person name="Barakat M."/>
            <person name="Ortet P."/>
            <person name="Marechal E."/>
            <person name="Cagnac O."/>
            <person name="Amato A."/>
        </authorList>
    </citation>
    <scope>NUCLEOTIDE SEQUENCE [LARGE SCALE GENOMIC DNA]</scope>
</reference>
<dbReference type="InParanoid" id="A0A2R5GN97"/>
<dbReference type="Gene3D" id="3.40.50.150">
    <property type="entry name" value="Vaccinia Virus protein VP39"/>
    <property type="match status" value="1"/>
</dbReference>
<dbReference type="GO" id="GO:0008270">
    <property type="term" value="F:zinc ion binding"/>
    <property type="evidence" value="ECO:0007669"/>
    <property type="project" value="UniProtKB-KW"/>
</dbReference>
<evidence type="ECO:0000256" key="2">
    <source>
        <dbReference type="SAM" id="MobiDB-lite"/>
    </source>
</evidence>
<dbReference type="InterPro" id="IPR001878">
    <property type="entry name" value="Znf_CCHC"/>
</dbReference>
<comment type="caution">
    <text evidence="4">The sequence shown here is derived from an EMBL/GenBank/DDBJ whole genome shotgun (WGS) entry which is preliminary data.</text>
</comment>
<dbReference type="InterPro" id="IPR029063">
    <property type="entry name" value="SAM-dependent_MTases_sf"/>
</dbReference>
<feature type="region of interest" description="Disordered" evidence="2">
    <location>
        <begin position="1"/>
        <end position="32"/>
    </location>
</feature>
<feature type="domain" description="CCHC-type" evidence="3">
    <location>
        <begin position="295"/>
        <end position="308"/>
    </location>
</feature>
<protein>
    <recommendedName>
        <fullName evidence="3">CCHC-type domain-containing protein</fullName>
    </recommendedName>
</protein>
<dbReference type="PROSITE" id="PS50158">
    <property type="entry name" value="ZF_CCHC"/>
    <property type="match status" value="1"/>
</dbReference>
<name>A0A2R5GN97_9STRA</name>
<organism evidence="4 5">
    <name type="scientific">Hondaea fermentalgiana</name>
    <dbReference type="NCBI Taxonomy" id="2315210"/>
    <lineage>
        <taxon>Eukaryota</taxon>
        <taxon>Sar</taxon>
        <taxon>Stramenopiles</taxon>
        <taxon>Bigyra</taxon>
        <taxon>Labyrinthulomycetes</taxon>
        <taxon>Thraustochytrida</taxon>
        <taxon>Thraustochytriidae</taxon>
        <taxon>Hondaea</taxon>
    </lineage>
</organism>
<keyword evidence="1" id="KW-0863">Zinc-finger</keyword>
<proteinExistence type="predicted"/>
<accession>A0A2R5GN97</accession>
<sequence length="343" mass="38295">MEEQDAPARAGESPEPTTRDEENSMAATPEVPRVAWTHIEECSKHTRGADLIESLVQENRAQSEDDLEKNPARGVVCFSSKTFRKLAIDLLEETDFVLEVGCAHGMCSREIVRRVKSPAHFIGIDTAKLCIRTCMRDLPDHNFRGIDVLTEWWMVADEVKELTAAPDVRRRVVFLDIGGNREFETVVAMVRFLAVKFRFHLIVIKSEQLYEKALETNGFDAARWAQLEAEARTRFADIDGSAAASKSRPTRAPRRQNHLGVEFCAFHNFDAAGCKRRSAEISNSGYVCDRDHDHCHNCGKFGHRALDCEFPNMDPSALDMLMAADPTFQASASPSPPPTAASS</sequence>